<protein>
    <submittedName>
        <fullName evidence="1">Uncharacterized protein</fullName>
    </submittedName>
</protein>
<dbReference type="VEuPathDB" id="FungiDB:FOXG_18852"/>
<dbReference type="EMBL" id="FMJY01000011">
    <property type="protein sequence ID" value="SCO92566.1"/>
    <property type="molecule type" value="Genomic_DNA"/>
</dbReference>
<dbReference type="VEuPathDB" id="FungiDB:FOC1_g10007444"/>
<dbReference type="AlphaFoldDB" id="A0A2H3UBB3"/>
<dbReference type="VEuPathDB" id="FungiDB:FOC1_g10015254"/>
<proteinExistence type="predicted"/>
<dbReference type="Proteomes" id="UP000219369">
    <property type="component" value="Unassembled WGS sequence"/>
</dbReference>
<reference evidence="2" key="1">
    <citation type="submission" date="2016-09" db="EMBL/GenBank/DDBJ databases">
        <authorList>
            <person name="Guldener U."/>
        </authorList>
    </citation>
    <scope>NUCLEOTIDE SEQUENCE [LARGE SCALE GENOMIC DNA]</scope>
    <source>
        <strain evidence="2">V64-1</strain>
    </source>
</reference>
<gene>
    <name evidence="1" type="ORF">FRV6_16694</name>
</gene>
<accession>A0A2H3UBB3</accession>
<name>A0A2H3UBB3_FUSOX</name>
<evidence type="ECO:0000313" key="2">
    <source>
        <dbReference type="Proteomes" id="UP000219369"/>
    </source>
</evidence>
<evidence type="ECO:0000313" key="1">
    <source>
        <dbReference type="EMBL" id="SCO92566.1"/>
    </source>
</evidence>
<dbReference type="VEuPathDB" id="FungiDB:FOZG_02454"/>
<dbReference type="OrthoDB" id="3344043at2759"/>
<dbReference type="VEuPathDB" id="FungiDB:HZS61_014663"/>
<sequence>MSTNSPGDIVQAPSGEISRTGSSFQVTIDAGGAASGMVNFSMSVLGRLSQAGIDPGTFTWAVLVGEHIDWSESGSERYYSALRDAPVQNGFNNILWFGFGHKSPIQILSSTESSSRFTAVCACLTEVYSTHMAAQIMLALSRVILENTPHPRPPLPSLLQMHLLVEKCAGIFSSTAFSLRAEKFMSFDGEKVIGQHAWPRAVGKARYSRGVSKPEDIAQALYGLVQLSKRSLRDLTLVGVADAGLIAAVGDWLFDFNIAIFVGDDDSGDRLRFRNMDEESEPQLTIIYTRGDAGTSLAQHGRTVHLSDATLLFKSHAQRRPNQDRVLGGRVHWRGAFDGTFGEDFKKLLRIPALFGTAIGSAARIFSGLVNADENLPENWLRRNTIYFPDSFGRNFVEFALYRFPELDSRPLKTEMVNAVRIKTYEEASAEFEGSMSRLANICGCKICSPSNYQPDEAEIGHHVGTRRSPQQYCMVVITATVIRLVRTLSGINPIHGLHPMRAGIEYIYEITQTRIWRLSRQDKKNILPIICSIIEGGTSDLKWTEVSLLRFAHHVFGGQTFHDENDDPGCSATVFEGICCYLDILRSPKQDDPIALARVNVLPGHIEWQGRLFHKLGEKSTSLFDATSFVQSRPKDCVPSRVMNAIESCSGGSLELILTESISRDRRALLEVDYEVEDRTGGRHRLGPAIAVRSICRSSGLVTCLNDGCQRSQAIAQDVAVKLGQKSSTTTVCQVMINNSTVTIFDGGQIALLIAAFGCWEPLIQRGECLACCVRTGCSNGWYSFAIVRTNLSRRTAGHHLLEE</sequence>
<dbReference type="VEuPathDB" id="FungiDB:FOIG_15270"/>
<dbReference type="VEuPathDB" id="FungiDB:FOMG_10846"/>
<dbReference type="VEuPathDB" id="FungiDB:FOC4_g10001239"/>
<organism evidence="1 2">
    <name type="scientific">Fusarium oxysporum</name>
    <name type="common">Fusarium vascular wilt</name>
    <dbReference type="NCBI Taxonomy" id="5507"/>
    <lineage>
        <taxon>Eukaryota</taxon>
        <taxon>Fungi</taxon>
        <taxon>Dikarya</taxon>
        <taxon>Ascomycota</taxon>
        <taxon>Pezizomycotina</taxon>
        <taxon>Sordariomycetes</taxon>
        <taxon>Hypocreomycetidae</taxon>
        <taxon>Hypocreales</taxon>
        <taxon>Nectriaceae</taxon>
        <taxon>Fusarium</taxon>
        <taxon>Fusarium oxysporum species complex</taxon>
    </lineage>
</organism>